<dbReference type="Pfam" id="PF09957">
    <property type="entry name" value="VapB_antitoxin"/>
    <property type="match status" value="1"/>
</dbReference>
<dbReference type="AlphaFoldDB" id="A0A2T0V0A3"/>
<feature type="region of interest" description="Disordered" evidence="1">
    <location>
        <begin position="68"/>
        <end position="89"/>
    </location>
</feature>
<comment type="caution">
    <text evidence="2">The sequence shown here is derived from an EMBL/GenBank/DDBJ whole genome shotgun (WGS) entry which is preliminary data.</text>
</comment>
<dbReference type="Proteomes" id="UP000237822">
    <property type="component" value="Unassembled WGS sequence"/>
</dbReference>
<reference evidence="2 3" key="1">
    <citation type="submission" date="2018-03" db="EMBL/GenBank/DDBJ databases">
        <title>Genomic Encyclopedia of Archaeal and Bacterial Type Strains, Phase II (KMG-II): from individual species to whole genera.</title>
        <authorList>
            <person name="Goeker M."/>
        </authorList>
    </citation>
    <scope>NUCLEOTIDE SEQUENCE [LARGE SCALE GENOMIC DNA]</scope>
    <source>
        <strain evidence="2 3">ATCC BAA-1496</strain>
    </source>
</reference>
<protein>
    <submittedName>
        <fullName evidence="2">Arc/MetJ family transcription regulator</fullName>
    </submittedName>
</protein>
<organism evidence="2 3">
    <name type="scientific">Knoellia remsis</name>
    <dbReference type="NCBI Taxonomy" id="407159"/>
    <lineage>
        <taxon>Bacteria</taxon>
        <taxon>Bacillati</taxon>
        <taxon>Actinomycetota</taxon>
        <taxon>Actinomycetes</taxon>
        <taxon>Micrococcales</taxon>
        <taxon>Intrasporangiaceae</taxon>
        <taxon>Knoellia</taxon>
    </lineage>
</organism>
<dbReference type="InterPro" id="IPR019239">
    <property type="entry name" value="VapB_antitoxin"/>
</dbReference>
<proteinExistence type="predicted"/>
<evidence type="ECO:0000313" key="2">
    <source>
        <dbReference type="EMBL" id="PRY63610.1"/>
    </source>
</evidence>
<sequence>MKVYRWCMTRTNIDIDDDLVAEVIRKYDLSSKREAVDLALRKAAGSAITPDFVWSLKGIGWEGDLDALRGGDADTPEGERVGTDGRSGV</sequence>
<evidence type="ECO:0000313" key="3">
    <source>
        <dbReference type="Proteomes" id="UP000237822"/>
    </source>
</evidence>
<feature type="compositionally biased region" description="Basic and acidic residues" evidence="1">
    <location>
        <begin position="68"/>
        <end position="83"/>
    </location>
</feature>
<name>A0A2T0V0A3_9MICO</name>
<keyword evidence="3" id="KW-1185">Reference proteome</keyword>
<evidence type="ECO:0000256" key="1">
    <source>
        <dbReference type="SAM" id="MobiDB-lite"/>
    </source>
</evidence>
<dbReference type="EMBL" id="PVTI01000001">
    <property type="protein sequence ID" value="PRY63610.1"/>
    <property type="molecule type" value="Genomic_DNA"/>
</dbReference>
<gene>
    <name evidence="2" type="ORF">BCF74_1018</name>
</gene>
<accession>A0A2T0V0A3</accession>